<dbReference type="InterPro" id="IPR037239">
    <property type="entry name" value="OSBP_sf"/>
</dbReference>
<feature type="region of interest" description="Disordered" evidence="5">
    <location>
        <begin position="428"/>
        <end position="450"/>
    </location>
</feature>
<name>A0ABR0YC07_HUSHU</name>
<sequence length="901" mass="101329">MSSTEKAPPPRHKPPPPSRSNSTASSRHLGTRQSSRNWEVMEDPQNEIGGGEGGGRDLAQPDKQEGYLLKKRKWPLKGWHKRYFVLDSGILKYAKTQQDISKGKLRGSINVSLSVMSVNKKSKRIDLDAEDNLYHLKGKSQEVFSAWVSRLRAHRIFRKSDLARLQNGMLTSLSALEPLPSNGALLGLISQIQPPNPLHLSPESGPLHSIPSLAVEVDSKVAAWLQHTDDMQTCSRELSECQTNLTELWRLLQSLELLHRVASVPLICDSQNLVSERPKKEKRSSKIWCTKNSAKEEAAGTAVSSRLHASDPSLPDCLDPPLPSAFSLQPESSQLQQNFCSLAQKVHSSLKSAFDFLSLERERLHQSWLHPEQRETPVTQIANLRNALSEVSAQNMELQTHLTRIHSLSTSSDSTIASFVSVSQEEQVSPGVGERSLKQQGSNDSSASLSDSQAEFFDAYEVVVCGSSSENDASDAESCVSNMTYSNSEEQLDCREGAATLRKVTVPSAPSIPSRAAQYAGRRTCLPAPGPNTSNISLWNIMRNNIGKDLSRVSMPVQLNEPLGTLQRLCEELEYSELLDAANQRQDPFERMVFVAAFAISAYASAYHRSGSKPFNPVLGETYECEREDKGLRFISEQVSHHPPISVCQAESDNFIFWQDVRWKNKFWGKSLEIVPVGMVNVTLTKFGDHYEWNKVTSCIHNILSGQRWIEHYGEVVIRNNSSSICQCKITFCKSKYWGSNMNEVQGAVLDEAGTVIHRLGGRWHEGIYCGTPPKTHCIWKPNPMPADFDRYYGFTRYALELNELNPELKLLLPPTDTRLRPDQRYLEEGNVEAAETEKQRVEQLQRERRKVLEENGLPYQPRFFTRTVDVSGKELWFSNGTYWKVRKDPGFSEMDNAVLW</sequence>
<feature type="domain" description="PH" evidence="6">
    <location>
        <begin position="61"/>
        <end position="156"/>
    </location>
</feature>
<accession>A0ABR0YC07</accession>
<gene>
    <name evidence="7" type="ORF">HHUSO_G31118</name>
</gene>
<dbReference type="EMBL" id="JAHFZB010000036">
    <property type="protein sequence ID" value="KAK6470175.1"/>
    <property type="molecule type" value="Genomic_DNA"/>
</dbReference>
<dbReference type="Pfam" id="PF01237">
    <property type="entry name" value="Oxysterol_BP"/>
    <property type="match status" value="1"/>
</dbReference>
<dbReference type="Gene3D" id="2.40.160.120">
    <property type="match status" value="1"/>
</dbReference>
<dbReference type="SUPFAM" id="SSF50729">
    <property type="entry name" value="PH domain-like"/>
    <property type="match status" value="1"/>
</dbReference>
<protein>
    <submittedName>
        <fullName evidence="7">Oxysterol-binding protein-related protein 7-like isoform X1</fullName>
    </submittedName>
</protein>
<comment type="similarity">
    <text evidence="1">Belongs to the OSBP family.</text>
</comment>
<dbReference type="PANTHER" id="PTHR10972">
    <property type="entry name" value="OXYSTEROL-BINDING PROTEIN-RELATED"/>
    <property type="match status" value="1"/>
</dbReference>
<dbReference type="SMART" id="SM00233">
    <property type="entry name" value="PH"/>
    <property type="match status" value="1"/>
</dbReference>
<keyword evidence="2" id="KW-0813">Transport</keyword>
<organism evidence="7 8">
    <name type="scientific">Huso huso</name>
    <name type="common">Beluga</name>
    <name type="synonym">Acipenser huso</name>
    <dbReference type="NCBI Taxonomy" id="61971"/>
    <lineage>
        <taxon>Eukaryota</taxon>
        <taxon>Metazoa</taxon>
        <taxon>Chordata</taxon>
        <taxon>Craniata</taxon>
        <taxon>Vertebrata</taxon>
        <taxon>Euteleostomi</taxon>
        <taxon>Actinopterygii</taxon>
        <taxon>Chondrostei</taxon>
        <taxon>Acipenseriformes</taxon>
        <taxon>Acipenseridae</taxon>
        <taxon>Huso</taxon>
    </lineage>
</organism>
<dbReference type="PANTHER" id="PTHR10972:SF146">
    <property type="entry name" value="OXYSTEROL-BINDING PROTEIN"/>
    <property type="match status" value="1"/>
</dbReference>
<dbReference type="CDD" id="cd13287">
    <property type="entry name" value="PH_ORP3_ORP6_ORP7"/>
    <property type="match status" value="1"/>
</dbReference>
<dbReference type="Pfam" id="PF15409">
    <property type="entry name" value="PH_8"/>
    <property type="match status" value="1"/>
</dbReference>
<evidence type="ECO:0000256" key="1">
    <source>
        <dbReference type="ARBA" id="ARBA00008842"/>
    </source>
</evidence>
<dbReference type="InterPro" id="IPR041680">
    <property type="entry name" value="PH_8"/>
</dbReference>
<evidence type="ECO:0000259" key="6">
    <source>
        <dbReference type="PROSITE" id="PS50003"/>
    </source>
</evidence>
<dbReference type="Gene3D" id="3.30.70.3490">
    <property type="match status" value="1"/>
</dbReference>
<evidence type="ECO:0000256" key="2">
    <source>
        <dbReference type="ARBA" id="ARBA00022448"/>
    </source>
</evidence>
<dbReference type="InterPro" id="IPR000648">
    <property type="entry name" value="Oxysterol-bd"/>
</dbReference>
<dbReference type="InterPro" id="IPR001849">
    <property type="entry name" value="PH_domain"/>
</dbReference>
<evidence type="ECO:0000256" key="4">
    <source>
        <dbReference type="ARBA" id="ARBA00023121"/>
    </source>
</evidence>
<evidence type="ECO:0000256" key="3">
    <source>
        <dbReference type="ARBA" id="ARBA00023055"/>
    </source>
</evidence>
<reference evidence="7 8" key="1">
    <citation type="submission" date="2021-05" db="EMBL/GenBank/DDBJ databases">
        <authorList>
            <person name="Zahm M."/>
            <person name="Klopp C."/>
            <person name="Cabau C."/>
            <person name="Kuhl H."/>
            <person name="Suciu R."/>
            <person name="Ciorpac M."/>
            <person name="Holostenco D."/>
            <person name="Gessner J."/>
            <person name="Wuertz S."/>
            <person name="Hohne C."/>
            <person name="Stock M."/>
            <person name="Gislard M."/>
            <person name="Lluch J."/>
            <person name="Milhes M."/>
            <person name="Lampietro C."/>
            <person name="Lopez Roques C."/>
            <person name="Donnadieu C."/>
            <person name="Du K."/>
            <person name="Schartl M."/>
            <person name="Guiguen Y."/>
        </authorList>
    </citation>
    <scope>NUCLEOTIDE SEQUENCE [LARGE SCALE GENOMIC DNA]</scope>
    <source>
        <strain evidence="7">Hh-F2</strain>
        <tissue evidence="7">Blood</tissue>
    </source>
</reference>
<evidence type="ECO:0000256" key="5">
    <source>
        <dbReference type="SAM" id="MobiDB-lite"/>
    </source>
</evidence>
<keyword evidence="3" id="KW-0445">Lipid transport</keyword>
<dbReference type="InterPro" id="IPR011993">
    <property type="entry name" value="PH-like_dom_sf"/>
</dbReference>
<dbReference type="Proteomes" id="UP001369086">
    <property type="component" value="Unassembled WGS sequence"/>
</dbReference>
<feature type="compositionally biased region" description="Polar residues" evidence="5">
    <location>
        <begin position="19"/>
        <end position="37"/>
    </location>
</feature>
<evidence type="ECO:0000313" key="7">
    <source>
        <dbReference type="EMBL" id="KAK6470175.1"/>
    </source>
</evidence>
<dbReference type="PROSITE" id="PS50003">
    <property type="entry name" value="PH_DOMAIN"/>
    <property type="match status" value="1"/>
</dbReference>
<dbReference type="SUPFAM" id="SSF144000">
    <property type="entry name" value="Oxysterol-binding protein-like"/>
    <property type="match status" value="1"/>
</dbReference>
<feature type="region of interest" description="Disordered" evidence="5">
    <location>
        <begin position="1"/>
        <end position="61"/>
    </location>
</feature>
<proteinExistence type="inferred from homology"/>
<comment type="caution">
    <text evidence="7">The sequence shown here is derived from an EMBL/GenBank/DDBJ whole genome shotgun (WGS) entry which is preliminary data.</text>
</comment>
<keyword evidence="8" id="KW-1185">Reference proteome</keyword>
<dbReference type="Gene3D" id="2.30.29.30">
    <property type="entry name" value="Pleckstrin-homology domain (PH domain)/Phosphotyrosine-binding domain (PTB)"/>
    <property type="match status" value="1"/>
</dbReference>
<keyword evidence="4" id="KW-0446">Lipid-binding</keyword>
<evidence type="ECO:0000313" key="8">
    <source>
        <dbReference type="Proteomes" id="UP001369086"/>
    </source>
</evidence>